<feature type="transmembrane region" description="Helical" evidence="10">
    <location>
        <begin position="49"/>
        <end position="67"/>
    </location>
</feature>
<keyword evidence="5" id="KW-0547">Nucleotide-binding</keyword>
<feature type="transmembrane region" description="Helical" evidence="10">
    <location>
        <begin position="79"/>
        <end position="98"/>
    </location>
</feature>
<feature type="transmembrane region" description="Helical" evidence="10">
    <location>
        <begin position="6"/>
        <end position="37"/>
    </location>
</feature>
<keyword evidence="6" id="KW-0418">Kinase</keyword>
<keyword evidence="4" id="KW-0808">Transferase</keyword>
<reference evidence="12 13" key="2">
    <citation type="submission" date="2017-10" db="EMBL/GenBank/DDBJ databases">
        <authorList>
            <person name="Banno H."/>
            <person name="Chua N.-H."/>
        </authorList>
    </citation>
    <scope>NUCLEOTIDE SEQUENCE [LARGE SCALE GENOMIC DNA]</scope>
    <source>
        <strain evidence="12 13">JK626</strain>
    </source>
</reference>
<dbReference type="InterPro" id="IPR003594">
    <property type="entry name" value="HATPase_dom"/>
</dbReference>
<evidence type="ECO:0000256" key="7">
    <source>
        <dbReference type="ARBA" id="ARBA00022840"/>
    </source>
</evidence>
<dbReference type="RefSeq" id="WP_099392839.1">
    <property type="nucleotide sequence ID" value="NZ_PDYF01000083.1"/>
</dbReference>
<dbReference type="GO" id="GO:0016020">
    <property type="term" value="C:membrane"/>
    <property type="evidence" value="ECO:0007669"/>
    <property type="project" value="InterPro"/>
</dbReference>
<evidence type="ECO:0000256" key="1">
    <source>
        <dbReference type="ARBA" id="ARBA00000085"/>
    </source>
</evidence>
<feature type="coiled-coil region" evidence="9">
    <location>
        <begin position="101"/>
        <end position="135"/>
    </location>
</feature>
<evidence type="ECO:0000256" key="9">
    <source>
        <dbReference type="SAM" id="Coils"/>
    </source>
</evidence>
<evidence type="ECO:0000259" key="11">
    <source>
        <dbReference type="PROSITE" id="PS50109"/>
    </source>
</evidence>
<dbReference type="Proteomes" id="UP000225889">
    <property type="component" value="Unassembled WGS sequence"/>
</dbReference>
<dbReference type="EMBL" id="PDYF01000083">
    <property type="protein sequence ID" value="PHU33705.1"/>
    <property type="molecule type" value="Genomic_DNA"/>
</dbReference>
<evidence type="ECO:0000313" key="12">
    <source>
        <dbReference type="EMBL" id="PHU33705.1"/>
    </source>
</evidence>
<comment type="caution">
    <text evidence="12">The sequence shown here is derived from an EMBL/GenBank/DDBJ whole genome shotgun (WGS) entry which is preliminary data.</text>
</comment>
<dbReference type="GO" id="GO:0046983">
    <property type="term" value="F:protein dimerization activity"/>
    <property type="evidence" value="ECO:0007669"/>
    <property type="project" value="InterPro"/>
</dbReference>
<keyword evidence="10" id="KW-0472">Membrane</keyword>
<reference evidence="12 13" key="1">
    <citation type="submission" date="2017-10" db="EMBL/GenBank/DDBJ databases">
        <title>Resolving the taxonomy of Roseburia spp., Eubacterium rectale and Agathobacter spp. through phylogenomic analysis.</title>
        <authorList>
            <person name="Sheridan P.O."/>
            <person name="Walker A.W."/>
            <person name="Duncan S.H."/>
            <person name="Scott K.P."/>
            <person name="Toole P.W.O."/>
            <person name="Luis P."/>
            <person name="Flint H.J."/>
        </authorList>
    </citation>
    <scope>NUCLEOTIDE SEQUENCE [LARGE SCALE GENOMIC DNA]</scope>
    <source>
        <strain evidence="12 13">JK626</strain>
    </source>
</reference>
<keyword evidence="8" id="KW-0902">Two-component regulatory system</keyword>
<keyword evidence="7" id="KW-0067">ATP-binding</keyword>
<evidence type="ECO:0000256" key="10">
    <source>
        <dbReference type="SAM" id="Phobius"/>
    </source>
</evidence>
<dbReference type="PANTHER" id="PTHR24421:SF10">
    <property type="entry name" value="NITRATE_NITRITE SENSOR PROTEIN NARQ"/>
    <property type="match status" value="1"/>
</dbReference>
<dbReference type="Pfam" id="PF02518">
    <property type="entry name" value="HATPase_c"/>
    <property type="match status" value="1"/>
</dbReference>
<dbReference type="AlphaFoldDB" id="A0A2G3DS81"/>
<evidence type="ECO:0000256" key="2">
    <source>
        <dbReference type="ARBA" id="ARBA00012438"/>
    </source>
</evidence>
<sequence length="338" mass="37995">MLFDVIVRLLAAIGLTLITNAKGITTTSVVVSICIFLFMEVSLLFKNKYIYICLTAIPFLYTEIALAKWSESASPSKYLMMWAVVILAGLTGVALVLYSRMTHYQEMLNKTKDDSRELENVLENKNRRLMMEQDQQVHLATLAERNRIAREIHDNVGHLLSRAILLLGAITTVNKDETLEPQLKMLADTLDESMAKMRSSVHDLHDDSIDLKKNFEEIIGELKNFTVNTDLDLDEAIPTNIKLSLIGILKEAVTNILKHSNGDTVSIIMQQNYSFCTLSITDNGTVPEETKRKLQTDDYEGIGLNNISNRARSIGGDAYFYTDEGFTVYARLPFGGKN</sequence>
<protein>
    <recommendedName>
        <fullName evidence="2">histidine kinase</fullName>
        <ecNumber evidence="2">2.7.13.3</ecNumber>
    </recommendedName>
</protein>
<organism evidence="12 13">
    <name type="scientific">Pseudobutyrivibrio ruminis</name>
    <dbReference type="NCBI Taxonomy" id="46206"/>
    <lineage>
        <taxon>Bacteria</taxon>
        <taxon>Bacillati</taxon>
        <taxon>Bacillota</taxon>
        <taxon>Clostridia</taxon>
        <taxon>Lachnospirales</taxon>
        <taxon>Lachnospiraceae</taxon>
        <taxon>Pseudobutyrivibrio</taxon>
    </lineage>
</organism>
<gene>
    <name evidence="12" type="ORF">CSX01_14315</name>
</gene>
<evidence type="ECO:0000256" key="5">
    <source>
        <dbReference type="ARBA" id="ARBA00022741"/>
    </source>
</evidence>
<dbReference type="InterPro" id="IPR036890">
    <property type="entry name" value="HATPase_C_sf"/>
</dbReference>
<evidence type="ECO:0000256" key="8">
    <source>
        <dbReference type="ARBA" id="ARBA00023012"/>
    </source>
</evidence>
<dbReference type="InterPro" id="IPR011712">
    <property type="entry name" value="Sig_transdc_His_kin_sub3_dim/P"/>
</dbReference>
<dbReference type="PROSITE" id="PS50109">
    <property type="entry name" value="HIS_KIN"/>
    <property type="match status" value="1"/>
</dbReference>
<accession>A0A2G3DS81</accession>
<dbReference type="SUPFAM" id="SSF55874">
    <property type="entry name" value="ATPase domain of HSP90 chaperone/DNA topoisomerase II/histidine kinase"/>
    <property type="match status" value="1"/>
</dbReference>
<keyword evidence="10" id="KW-0812">Transmembrane</keyword>
<evidence type="ECO:0000313" key="13">
    <source>
        <dbReference type="Proteomes" id="UP000225889"/>
    </source>
</evidence>
<name>A0A2G3DS81_9FIRM</name>
<evidence type="ECO:0000256" key="4">
    <source>
        <dbReference type="ARBA" id="ARBA00022679"/>
    </source>
</evidence>
<evidence type="ECO:0000256" key="3">
    <source>
        <dbReference type="ARBA" id="ARBA00022553"/>
    </source>
</evidence>
<feature type="domain" description="Histidine kinase" evidence="11">
    <location>
        <begin position="147"/>
        <end position="336"/>
    </location>
</feature>
<proteinExistence type="predicted"/>
<dbReference type="Gene3D" id="1.20.5.1930">
    <property type="match status" value="1"/>
</dbReference>
<keyword evidence="9" id="KW-0175">Coiled coil</keyword>
<dbReference type="Pfam" id="PF07730">
    <property type="entry name" value="HisKA_3"/>
    <property type="match status" value="1"/>
</dbReference>
<keyword evidence="3" id="KW-0597">Phosphoprotein</keyword>
<dbReference type="EC" id="2.7.13.3" evidence="2"/>
<dbReference type="Gene3D" id="3.30.565.10">
    <property type="entry name" value="Histidine kinase-like ATPase, C-terminal domain"/>
    <property type="match status" value="1"/>
</dbReference>
<dbReference type="GO" id="GO:0000155">
    <property type="term" value="F:phosphorelay sensor kinase activity"/>
    <property type="evidence" value="ECO:0007669"/>
    <property type="project" value="InterPro"/>
</dbReference>
<dbReference type="PANTHER" id="PTHR24421">
    <property type="entry name" value="NITRATE/NITRITE SENSOR PROTEIN NARX-RELATED"/>
    <property type="match status" value="1"/>
</dbReference>
<evidence type="ECO:0000256" key="6">
    <source>
        <dbReference type="ARBA" id="ARBA00022777"/>
    </source>
</evidence>
<dbReference type="InterPro" id="IPR005467">
    <property type="entry name" value="His_kinase_dom"/>
</dbReference>
<dbReference type="InterPro" id="IPR050482">
    <property type="entry name" value="Sensor_HK_TwoCompSys"/>
</dbReference>
<dbReference type="GO" id="GO:0005524">
    <property type="term" value="F:ATP binding"/>
    <property type="evidence" value="ECO:0007669"/>
    <property type="project" value="UniProtKB-KW"/>
</dbReference>
<keyword evidence="10" id="KW-1133">Transmembrane helix</keyword>
<dbReference type="CDD" id="cd16917">
    <property type="entry name" value="HATPase_UhpB-NarQ-NarX-like"/>
    <property type="match status" value="1"/>
</dbReference>
<comment type="catalytic activity">
    <reaction evidence="1">
        <text>ATP + protein L-histidine = ADP + protein N-phospho-L-histidine.</text>
        <dbReference type="EC" id="2.7.13.3"/>
    </reaction>
</comment>